<keyword evidence="6" id="KW-0677">Repeat</keyword>
<feature type="region of interest" description="Disordered" evidence="16">
    <location>
        <begin position="1325"/>
        <end position="1344"/>
    </location>
</feature>
<dbReference type="GO" id="GO:0005640">
    <property type="term" value="C:nuclear outer membrane"/>
    <property type="evidence" value="ECO:0007669"/>
    <property type="project" value="UniProtKB-SubCell"/>
</dbReference>
<dbReference type="Proteomes" id="UP000823561">
    <property type="component" value="Chromosome 8"/>
</dbReference>
<feature type="region of interest" description="Disordered" evidence="16">
    <location>
        <begin position="1662"/>
        <end position="1709"/>
    </location>
</feature>
<feature type="compositionally biased region" description="Polar residues" evidence="16">
    <location>
        <begin position="3036"/>
        <end position="3051"/>
    </location>
</feature>
<feature type="domain" description="Calponin-homology (CH)" evidence="18">
    <location>
        <begin position="23"/>
        <end position="128"/>
    </location>
</feature>
<evidence type="ECO:0000256" key="17">
    <source>
        <dbReference type="SAM" id="Phobius"/>
    </source>
</evidence>
<dbReference type="PANTHER" id="PTHR14514">
    <property type="entry name" value="PKA ANCHORING PROTEIN"/>
    <property type="match status" value="1"/>
</dbReference>
<evidence type="ECO:0000256" key="5">
    <source>
        <dbReference type="ARBA" id="ARBA00022692"/>
    </source>
</evidence>
<evidence type="ECO:0000313" key="20">
    <source>
        <dbReference type="EMBL" id="KAG5276756.1"/>
    </source>
</evidence>
<feature type="domain" description="Calponin-homology (CH)" evidence="18">
    <location>
        <begin position="183"/>
        <end position="289"/>
    </location>
</feature>
<feature type="coiled-coil region" evidence="15">
    <location>
        <begin position="7439"/>
        <end position="7469"/>
    </location>
</feature>
<dbReference type="FunFam" id="1.10.418.10:FF:000057">
    <property type="entry name" value="Calmin"/>
    <property type="match status" value="1"/>
</dbReference>
<keyword evidence="9 14" id="KW-0472">Membrane</keyword>
<dbReference type="FunFam" id="1.20.58.60:FF:000157">
    <property type="entry name" value="Nesprin-1 isoform 1"/>
    <property type="match status" value="1"/>
</dbReference>
<feature type="region of interest" description="Disordered" evidence="16">
    <location>
        <begin position="918"/>
        <end position="937"/>
    </location>
</feature>
<feature type="region of interest" description="Disordered" evidence="16">
    <location>
        <begin position="2278"/>
        <end position="2320"/>
    </location>
</feature>
<feature type="region of interest" description="Disordered" evidence="16">
    <location>
        <begin position="5307"/>
        <end position="5327"/>
    </location>
</feature>
<feature type="region of interest" description="Disordered" evidence="16">
    <location>
        <begin position="7118"/>
        <end position="7148"/>
    </location>
</feature>
<feature type="region of interest" description="Disordered" evidence="16">
    <location>
        <begin position="3186"/>
        <end position="3253"/>
    </location>
</feature>
<evidence type="ECO:0000256" key="11">
    <source>
        <dbReference type="ARBA" id="ARBA00023212"/>
    </source>
</evidence>
<evidence type="ECO:0000256" key="14">
    <source>
        <dbReference type="PROSITE-ProRule" id="PRU00385"/>
    </source>
</evidence>
<dbReference type="CDD" id="cd00176">
    <property type="entry name" value="SPEC"/>
    <property type="match status" value="4"/>
</dbReference>
<feature type="compositionally biased region" description="Polar residues" evidence="16">
    <location>
        <begin position="3425"/>
        <end position="3434"/>
    </location>
</feature>
<dbReference type="SMART" id="SM01249">
    <property type="entry name" value="KASH"/>
    <property type="match status" value="1"/>
</dbReference>
<dbReference type="Pfam" id="PF25035">
    <property type="entry name" value="SYNE1"/>
    <property type="match status" value="1"/>
</dbReference>
<feature type="region of interest" description="Disordered" evidence="16">
    <location>
        <begin position="7516"/>
        <end position="7553"/>
    </location>
</feature>
<dbReference type="SUPFAM" id="SSF47576">
    <property type="entry name" value="Calponin-homology domain, CH-domain"/>
    <property type="match status" value="1"/>
</dbReference>
<dbReference type="Gene3D" id="1.10.418.10">
    <property type="entry name" value="Calponin-like domain"/>
    <property type="match status" value="2"/>
</dbReference>
<evidence type="ECO:0000256" key="16">
    <source>
        <dbReference type="SAM" id="MobiDB-lite"/>
    </source>
</evidence>
<feature type="compositionally biased region" description="Polar residues" evidence="16">
    <location>
        <begin position="3141"/>
        <end position="3152"/>
    </location>
</feature>
<keyword evidence="12" id="KW-0539">Nucleus</keyword>
<dbReference type="Pfam" id="PF25034">
    <property type="entry name" value="Spectrin_SYNE1"/>
    <property type="match status" value="1"/>
</dbReference>
<dbReference type="InterPro" id="IPR012315">
    <property type="entry name" value="KASH"/>
</dbReference>
<feature type="compositionally biased region" description="Basic and acidic residues" evidence="16">
    <location>
        <begin position="5182"/>
        <end position="5191"/>
    </location>
</feature>
<dbReference type="InterPro" id="IPR018159">
    <property type="entry name" value="Spectrin/alpha-actinin"/>
</dbReference>
<dbReference type="SUPFAM" id="SSF46966">
    <property type="entry name" value="Spectrin repeat"/>
    <property type="match status" value="12"/>
</dbReference>
<evidence type="ECO:0000256" key="2">
    <source>
        <dbReference type="ARBA" id="ARBA00008619"/>
    </source>
</evidence>
<feature type="compositionally biased region" description="Basic and acidic residues" evidence="16">
    <location>
        <begin position="3194"/>
        <end position="3204"/>
    </location>
</feature>
<dbReference type="SMART" id="SM00033">
    <property type="entry name" value="CH"/>
    <property type="match status" value="2"/>
</dbReference>
<evidence type="ECO:0000256" key="10">
    <source>
        <dbReference type="ARBA" id="ARBA00023203"/>
    </source>
</evidence>
<feature type="compositionally biased region" description="Polar residues" evidence="16">
    <location>
        <begin position="2906"/>
        <end position="2935"/>
    </location>
</feature>
<keyword evidence="10" id="KW-0009">Actin-binding</keyword>
<evidence type="ECO:0000256" key="6">
    <source>
        <dbReference type="ARBA" id="ARBA00022737"/>
    </source>
</evidence>
<keyword evidence="4" id="KW-0597">Phosphoprotein</keyword>
<feature type="compositionally biased region" description="Acidic residues" evidence="16">
    <location>
        <begin position="5043"/>
        <end position="5054"/>
    </location>
</feature>
<feature type="compositionally biased region" description="Polar residues" evidence="16">
    <location>
        <begin position="971"/>
        <end position="982"/>
    </location>
</feature>
<feature type="region of interest" description="Disordered" evidence="16">
    <location>
        <begin position="7070"/>
        <end position="7098"/>
    </location>
</feature>
<feature type="domain" description="KASH" evidence="19">
    <location>
        <begin position="7556"/>
        <end position="7615"/>
    </location>
</feature>
<evidence type="ECO:0000256" key="3">
    <source>
        <dbReference type="ARBA" id="ARBA00022490"/>
    </source>
</evidence>
<feature type="coiled-coil region" evidence="15">
    <location>
        <begin position="2672"/>
        <end position="2706"/>
    </location>
</feature>
<dbReference type="PROSITE" id="PS50021">
    <property type="entry name" value="CH"/>
    <property type="match status" value="2"/>
</dbReference>
<keyword evidence="8 15" id="KW-0175">Coiled coil</keyword>
<feature type="region of interest" description="Disordered" evidence="16">
    <location>
        <begin position="5035"/>
        <end position="5088"/>
    </location>
</feature>
<dbReference type="Pfam" id="PF10541">
    <property type="entry name" value="KASH"/>
    <property type="match status" value="1"/>
</dbReference>
<dbReference type="PROSITE" id="PS51049">
    <property type="entry name" value="KASH"/>
    <property type="match status" value="1"/>
</dbReference>
<dbReference type="CDD" id="cd21242">
    <property type="entry name" value="CH_SYNE2_rpt1"/>
    <property type="match status" value="1"/>
</dbReference>
<dbReference type="Pfam" id="PF00435">
    <property type="entry name" value="Spectrin"/>
    <property type="match status" value="2"/>
</dbReference>
<keyword evidence="3" id="KW-0963">Cytoplasm</keyword>
<comment type="similarity">
    <text evidence="2">Belongs to the nesprin family.</text>
</comment>
<feature type="topological domain" description="Cytoplasmic" evidence="14">
    <location>
        <begin position="1"/>
        <end position="7564"/>
    </location>
</feature>
<dbReference type="InterPro" id="IPR036872">
    <property type="entry name" value="CH_dom_sf"/>
</dbReference>
<gene>
    <name evidence="20" type="ORF">AALO_G00109370</name>
</gene>
<evidence type="ECO:0000256" key="8">
    <source>
        <dbReference type="ARBA" id="ARBA00023054"/>
    </source>
</evidence>
<evidence type="ECO:0000313" key="21">
    <source>
        <dbReference type="Proteomes" id="UP000823561"/>
    </source>
</evidence>
<evidence type="ECO:0000256" key="1">
    <source>
        <dbReference type="ARBA" id="ARBA00004245"/>
    </source>
</evidence>
<name>A0AAV6GT55_9TELE</name>
<feature type="compositionally biased region" description="Polar residues" evidence="16">
    <location>
        <begin position="3110"/>
        <end position="3125"/>
    </location>
</feature>
<dbReference type="Gene3D" id="1.20.58.60">
    <property type="match status" value="8"/>
</dbReference>
<feature type="region of interest" description="Disordered" evidence="16">
    <location>
        <begin position="2882"/>
        <end position="3062"/>
    </location>
</feature>
<dbReference type="EMBL" id="JADWDJ010000008">
    <property type="protein sequence ID" value="KAG5276756.1"/>
    <property type="molecule type" value="Genomic_DNA"/>
</dbReference>
<dbReference type="InterPro" id="IPR056887">
    <property type="entry name" value="SYNE1/2_dom"/>
</dbReference>
<feature type="compositionally biased region" description="Basic and acidic residues" evidence="16">
    <location>
        <begin position="2992"/>
        <end position="3002"/>
    </location>
</feature>
<evidence type="ECO:0000259" key="19">
    <source>
        <dbReference type="PROSITE" id="PS51049"/>
    </source>
</evidence>
<feature type="compositionally biased region" description="Low complexity" evidence="16">
    <location>
        <begin position="3205"/>
        <end position="3215"/>
    </location>
</feature>
<sequence length="7615" mass="847565">MEFQKASFKTGTVCCSETVEQEQIQKRTFTNWMNAQLSKRTPPTVVQDLFTDLQDGMRLLDLLEVMSGQRMKRERGHGVFQHRGNIETALKFLKTKSVKLVNINIPDLIEGRPSIVLGLIWTIILHCHIEELASTLSFGSRQSSLESLASLDSLPGSACSSPVPGGSPVPRGRSSPLHARFRLSAKKALLLWVRDQCHKVGCSISVKDFKSSWRSGVAFLAILCALRPDLVDLPRAQSRGALQNLEEAFRLAEQELHIPRLLEPEDIDVSDPDEKSIMTYVAQFLQYSNDMPSPDDDIQLPTAPSPLCLSPVNLPSYFTPAVTASPLHQASPSQKAREMACWLQRAYEELEEVWSSTEGAGYAERYQAFQAFVSTFYEQRRPVIPLLSAMKRSPKPSREQMALRQAWSTLEQKLQQYNTELDVCLPAPLDTLGLWLQRVEAVLAEEGGVAKDHAHAAREAREKQEQLKVLVKDMGLHLNTLHIFSNTSPNEATWVPPDKLDELKRRFTSARVTAKYYGIKLEYREQRHTVSELLGQLNGRLKAWRGPYSSQDAVRSLLQDWHEIVDKQCLVSLLKAAIHKLKQTASTYTSKAALADDAQMVSRQVREVEAEASTNAEGVIAARGTMGRVLAAWESYRDCLFAMQVWLGQQTEATDTTVKEDSLREWISRHAHLNEVGNFLIESTDGPTSFALANELCKVNKQWADFVKRTRFAVSPTASLVPACAQAAQALVEEAGWMAREPVEVSSGSLRTYRKRLQVMVKKITEVDLDTLATSSDCSAETLENLKETLPKLRESLGQVQQACEGVQRGASLLEGRLAELVHWSTEVSEALDTLREWERRGHPGLRPRVKTLVSRGLQLEAQLAAEERELQTSLTSAQQSSSLPYLSISTLQDRVKEASAQTKELVGMLSHLDVKREGGAAKGQPPPKAQSQPDLQHGTLAKHSPKIQHLQAQSLPEITVEEEIREVQAPTRSRVQSQLTTGGPGHKGPERVSADTRSKKQSQNIVAVVSDPQHQPSSSAGRGTSPPQEPPASSQPLTPPQTPGSQTGVRTPRTRQRPKGGSGPGPGKAVGPPKPPSQNEVYLKARSLAQSRLDGAQHRLQQQVQEAIAVFSNKTLSEEQAKKKEDTMKILKPALLEEFLGSVEGMGRFCSEVQLREMELLALSVRGQWEGVCLAIASFLPHLRCELERGLSARPAVPRHVPHTKSQGSSSPGLLQPVCSEQACVGAADSEGRVRTLRGLKDTLSPPEPLVRATTCVTETAGRLEVAQHHDGQSRETAPPSAGGEATGDSTPLREAGQPADLTPNPAHSQGGAGAGRSMETLQVLRGSSEPASATKQDEGSAAAAEEMQMRYGAAHSAFHLQLQRNSQRLCAEVPQGSATLQVLHTHLQGLQAMRQETEALWFEYELQFSQCEPQLEEVEEEGGLRRERAQLIQRWRAQQICLQARVKTLQTAVTLMEPADIQIALVINRLNYITQNPLNITEFTLADSGAIHEELKLLDDNIQTELERLAGFQRCDSAPVDPSTDPSTEAALQPVHSAIQQAVQNCRSRLDQQRKRLRRADSALAELERFLGPLQQAGSDLSGLLVSDASGAWEDSSRLTPIQRRAQEAASEAPRVDSLLEDAGLRITLDGAAGGAPGSCREVAGALGRRVEEAHARVSSQLLRGHKKGGGGGAAGGGGGKQKKEQQRDGEKEEKEKEGERSLSQRRRTLVATLREVKGGAETMGLKEPTLPALQQRLRTLTDMESRLAALWTELQSLQEASAKMTNRKTDPKELGTLWEQTQLLVKERREQCQCVMELLKRFQGCRSRLCLVLQQAEQTIGEQASYMGKDNLHRLLHRVTATKAELGGLGDGVEEIRGVCRQLQHQLRGIPDCVDTPFENEADAIMDRWLDVMERTDCYLDNLRVSLALWDKLLLLGGEVEGWMTRKMTSFVQQAQPFQSECEVLSMQEEIKSQEENVEHFHRRSCEIQHLLQSQEAPLELQVMESQLRNRMEQVRELFAESTDVFKELLAAKGQVSAKMATCQTALQSIQDNLRSLESTQGQPLFKKLQELSGELDMQAGQVGALQRELGLMSSVASQQTLQALTADATQLHKSVCTAKELLKQTKEQAENTHRLAEGQRELQECLKSTEHWALESQEDRDGLQVEMTRQSACVEAFRALITSVQGGGAENASLLENCWKLLERHDHLQARLQSTPHGSLLQEEKSIPQGSLLQARLQSTPQGSLLQEEKEKSIPQGSFLQEEKEKSIPQGSLQEEKSIPQGSLLQARLQSTPQGSLLQEEKEKSIPQESLLQEEKSIPQGSLLQEEKEKSTPQGSLLQETELQTLAEETEAQLQSSPQSTSQELLLQEETELQTLAEETQAWVRETQQRLKTLGTGTQRSLAQTQERLQQAKAVLSLRQEGDSRLEELRTRAQKLSQREGLLDGGQRRDVQHLVQDTEAQWVTLQQEAKQLSRLLQGVVERASSCQDQRKQACLRLDDLRGQAAALPRLFPWPGVAERQQAAERSRALLERTKMLGPALSALRAQRKELVRLTQDPSWTEPSWAVLEDGVPDLIRELNELCGMLESSIQKEQRCHDSLQQCGEGLSSLQERIQRSGLQTTGAQSWREDAKALAVLHQAIERVDRDIKEATALSSSLTKSLSKHGQSALTAQLQSLQDSRAVLEKMTQDRLAERERQKQEEAKRLMQETSSLQRALQGLNAALEQELKAGEQHNGVDQLQKHWVNLKALKCQEEDLILHLQKLQGSERAESPLSEEVVSALGTLTKQSVSLSMSLSESLRVCKERTVLSVRESIQALRLWSQSQSQQRPQTAQSTEMALQEGETLRRNLQGALLHTNFLNSIVGQQLMQSLEREGTDALTDSTTQLAGLSQSLQLAKSPVEATRATSAQETVAQSGAEERASQTLSTETPSSLSVEPTSGQRSPEVQSTPAKTVDSDAQHAKSNSELTRRQESTGVNSIPASNAQQADGSFEPGTTLRSSHISNTTVKADDHREEPDGPPKPVLTIVLDADLTGASDSQPATDISISRPLQDMSNHSDAVTTQQSEGMNVPDTSLKHQKAQTKHPLELTAREHPELNQEEVLPSPKKVATIILDAELSQNENISTDTAATQLSEPKQSDYTSFHDECSPDELESTKQEPSTASPSQESGEGKKAMQNYEGSHLVEHTKPKKVFTIILEADVSTNESMDSQIREPIEKRSSEVSSLPSENSSGDQQKQPEISGLPENVGTSVADGDGYGSPESVLSEREAELDLSKLKSQDVLLQPVVSSASLLDTTRSSTPTDPVLRVAQIVLESKETDPIHITQTDGLTQKDLQGANSSGQSQSIDISLIVTRNKHQGQDVNSVTSESADAEGETGTRRPEASDQGVSEEANVVSVSPSHGPDAVSISHVKDKVDTQTRGTELLQSDPSHQDDPDPQEPIHTQSLKKISPMTSKAEMHTLEDDNTDLPKIVPDPQDQVKITKDRRVQRTAKDLIAGDRALGVTVELPQGLEDGDTLLVILGDAEPVVGAHSLVGGEPMEAISCLQPTVAEPATRLGRAVHRVLGCRYQPAQLNPLVMALQLQEAESCRQRVLQQVAAVSHQEADRDLQSEATQRMEGSWSAALLNASATVQVKEAQLLQVKQYHQQTEALRATLQRFTAEMEMLNLDNLGSTSIQAEKLQTFLKGMDQEKDKIGELLQTCCQVSAHLSEADGPVALLAQVEGLQEGWQILQGTADRTLRHATACTIETSAVLQEARELECKLENIHTSMDSLQSSTPLSDCQMAVQLTVTASELTTANEQYFNLLGIFEAFNQNFLGKKEQHEMEEVLLHLKAQLDHTQEQLLSNVTSVSDSSVAKLIEVVQNFLPWAKHVEQQVEARRKVALFSEHAHHQLTNIKRLQSEVSARQSQVTSVVEEQKALLLGLREDDVSVMLSLLEDLEDTYQVISEKITHAIEEVNQAQQSREKMWAQISEVSTWLVAHIEKEGSRTRDSKLKASVADLKVGLQWHSATLKEAEKQTAVIEGLLEQCSIIIPDLSIGESHYLIDRLTILQAEVSGVASSERAACWELEELLHAQETTAEELTTIQKSIKQISMDLERQRFPVTSASLSAVEPLRHMLVEYQCHVQELQHCQESQKKGLLQTIHTLQAKARMLDIQAREHEKYLNYRKRMEDSREVVKKGIPQTSDRTVDRRERLQVCRALLMELPLVKQQCQQAADQLEAISGDVYPSQLTSERQKIHRTLESLASWELTIHNELCSIEHKLLDGLACPADLTAIANVFHKARQELQRAACLDPNEQAIVRELQKCSALQRSMESGLRVLEALEHRGGTEEEALRELSHYGKKISRDCNIRMDNLSQAWEALKDYQWSVQRAVRFLDDTEPRLLLDLTGTRDCQEELKATQQTVASLKDSFKAQMDRLGNLVPKQTCFSTVETQKLHIQVLQEEVWCLAGRLEQLRGVCPSLPLDCGVRAELGLPLLWRQWALLKRRVGVLRARSVQRDQEWKDASLSMERCSLALEGLSRELPDPATVRGSLDELRALLALTELQQEWLDREQQALASSQALIGRLLGPRACRDPHKPVQICQELQNLQSHCRGLREKCMLVRRTALTEIQERGRDLEGIDAVRQRVASLVPLPKAHHDAPHAQEAKLELGSQRAKLEVIIEGVKKRYQEVPQGLQAPLQEVSHSLQEVEDKLAAAAASQQSGPQPQHRLSDQAREVTAGLGKVQDLLQQSRTSVAGAEGTLKCVWDELDRWHSRLAVLEAEVQEVAMEQPDQAHTLMDDLTDPLQLYQTISKQAEQRTAFLSRIPACLQEYEDLLNSATHWQEEAKSWLNTPRTYNSAKCLHGHAVSLQMVLEDSERIRAALDAFLPVMQEISPVCDTDAMQVRLNKAIHKVTHMQQSIMEPHAQLLHVAEEVDAIEKEVKTMEKNVTKINTILSSMDTENASGNEQLQYCQVILENICSMRRTVSEIEHCRLGLGLPRGAEDTLVVFQRAQTLQQPLQELEQHTKEQSARLEEALSMDFSHHLSGLDAAMSSHQALPSLGALGSMGTSFYGPSDDGEDEDEEDDEGSIHSSSSGTLTGSVAEDPDQDQTFGDDQGFEFDTTSPTVVMATESPPRCSPSVSKETASVTMASEDIVEEIGSLASKALWTPAKILERTGGDLKATEHISKANGEASTETGRVYKEPDLTSPTEPKPVLKDLESIPKDTQSVCKEPGSLTMESKSATVELPSIISKAEVITKEQASTTKEFTSVINQPARVLSLPSGQPRPAHTSVTDPQMESAVVGDELQGSPTESESATLSTVLHDQNLSASPVVTESIAKPPESLLSPPDKTQGPAEDSRLHSLKEPMELSVEAAITVPIQEKTPARPQTAVDSVPAQPEEGAIAKGNLAILLGSLSGKPELESPAFILQEAVAKHTDPSTVTAGHPSLRCASGRELTSLICRAEATGSDVELQARAEALLKGVSTLLQLGSQRLQHSQDTKLCSRSQLHPLLSRHKKFFQDVGRHWAVLQYVSQRLPLGALQSLAELEEQVDTLQKQAVDQGSQMRRNLQEWSQWEEASGRLARLLDELEAGMPSGTPQQEPEGQLQERAAAHQHLRQLLEESRPEFGLVLDQCRALEDRGCSPLGTKTTVPGSGLELRWASVHRRLMMEETLSDQIREQWERFQRDSQSLQEWLAEAKDQLQAWGCHPESEPRDLSWTQLTLLMGLGQQTEVRRAQWSSACDAGTQLLQLMDSDAPCLRKRLAQLKQSWADVTSTLPTLHSWTKQIVCALPAHELLLDLSAWLGDVEKRLDEEEAEMLQEVTDALGHASQLKHCQDLKAEISGHQPSMDHLSQLVEEAGHVKDEADREERTLLAEQVGALHLRCVLLQAKADNQVRQVEDRLHVCSQREGRLHRLHSWLSAQRKMLSGYERPDSCFHIEKALQELQDIEEKLSLKSVELLELKAVRLSEDKEHSSDRTFSVLVDDVTQDHSLLTQQVATLRPSLCQVRDQWGEFERELAEGALVSARTQYGLEQQQRTPCLSLQESSDHVDQMQALQQQAEEGADLWSSVDAALVSLRERVSSDAGRLLTERVERERARWMSVVEVAREEHRQSRALLQLWQEYVRLTGICSGQLTQLWEQCRGPPAATAGAPEDTEGDPTEHIQASLEFLSDIQLGMEGLQTSVGQVLEAAKLLIGQIEPQGAALIQSETRLLSRDIVHLGQALILRREQLQEDLEQYQNFSGLLDSLELHLRGFESGLLRPNSSLDNLKRGLLELSGLAPDLGTLNELSIGLRLTDTAEGRLRTLNDQWLQVFIQATDRYREMHTTQLSSQSFKQRCEDWFALLQKMEADLATDICSTQPAIREQLTRHQKLKVEMFVGQLLLQSVVREALQLLESGPSKDNNLVVRLTERQERWQEALRLAQTRGTLLQGMMGNWRTLSGGQRRLWKLLSDLETLLPPAGLAACSLQQLRGVIRDFQWAQKELQDHAALYTRVLKASRELVPRLDGQAQTHVQEDLDALRKSWEDTQRLLGVRKALAESVILTWKRCETGLADSTHKLEEIKASLEQPLPENLEELCKEENLSKAHQEALEVWGGRLRELDTMKADASQYVLASDTALLQGQLDQLNGHWEELCLKVSLRKQEIADRLHAWVVFNDKNKELCEWLVQMQSKVAHSGEHLSIEEMVDKLKKDCMEEINLFSENKSHLKQLGEQLLSASDKTKEAEVHGAIRDVNARWQSLFDHIETRVKKLKETLVTVHQLDKNMNNLRTWLSGVENQLSQPVLYSACHSQEIHRRLAEQQELQRDIEQHKDSVASVLVLCDALLRDEDACESSGGGGGGGGGGVGVEGDSIQQTTRSLDQRWRNICSLSLERRLRIEETWRLWSKFEEDHSRFQEWLKGAEHVAANPNSSDVLYTDAKEELKNFEGFHREVNERLTQLEVINHQYRQLARENRTDSSSQLKAMVRLVNQRWDALQRRTAAILRRLRYFTSQREEFEGTREGLLVWLTELDLQLTNVEHFSESDIHEKLRRLNGFQKEITLNTNRIDELIVFGEALIQRSCPSDAAHIEDELVELHTYCQEVFRRAARFHQRLTSPHLELKEEPELQQASPGTVPRQGASSVGEQQPLAPVPACLVAPLLERSGRETPVSVDSIPLEWDHTGDVGGTSSHEDDEEGTYYSTLSDVDVTESADAFVKATAHSLGETSGPGRSLAKAQSWHSQDSQLDLTDSAGHTPIQTSTPYKQGYVRLMSECSGSIKSVKRVSLILDDEEQQEEQGLTGLATADKQSGLIERWELLQAQAMTQELSSQRDRQQLTSDLSDITSWLGQVTPELQQLQKPEPDATIEAMEAKVRQLKEMQKTFARYKAMMLSLNLGGQQLQQQGEGGAERPECLEDPGKLHEALRSMNQGWTEACSRLEAWESSLRTTLMRCQEFHETLHALLLWLAHADSRRYTVDIRDESTSLTALRDHMATLKGLEEELRERQRQVGSLQELTAQLLPEASAEDSIEAREKLHVIGNKLRLLLRQVGQDLCTVQKRLDSAESLHQSRQLARIPGSKDSPSEAGGRRSPTGSRAEKREPSPQRSFFQRVLRAAFPLHLLFLLLLVLACLVPLSEDDYSCTLANNFARSFYPMLRYTNGPPPT</sequence>
<dbReference type="FunFam" id="1.20.58.60:FF:000126">
    <property type="entry name" value="Spectrin repeat containing, nuclear envelope 1a"/>
    <property type="match status" value="1"/>
</dbReference>
<feature type="compositionally biased region" description="Low complexity" evidence="16">
    <location>
        <begin position="5076"/>
        <end position="5088"/>
    </location>
</feature>
<keyword evidence="7 17" id="KW-1133">Transmembrane helix</keyword>
<comment type="caution">
    <text evidence="20">The sequence shown here is derived from an EMBL/GenBank/DDBJ whole genome shotgun (WGS) entry which is preliminary data.</text>
</comment>
<dbReference type="InterPro" id="IPR057057">
    <property type="entry name" value="Spectrin_SYNE1"/>
</dbReference>
<evidence type="ECO:0000259" key="18">
    <source>
        <dbReference type="PROSITE" id="PS50021"/>
    </source>
</evidence>
<feature type="compositionally biased region" description="Gly residues" evidence="16">
    <location>
        <begin position="6806"/>
        <end position="6819"/>
    </location>
</feature>
<feature type="coiled-coil region" evidence="15">
    <location>
        <begin position="1545"/>
        <end position="1572"/>
    </location>
</feature>
<feature type="transmembrane region" description="Helical" evidence="17">
    <location>
        <begin position="7565"/>
        <end position="7585"/>
    </location>
</feature>
<dbReference type="GO" id="GO:0003779">
    <property type="term" value="F:actin binding"/>
    <property type="evidence" value="ECO:0007669"/>
    <property type="project" value="UniProtKB-KW"/>
</dbReference>
<evidence type="ECO:0000256" key="13">
    <source>
        <dbReference type="ARBA" id="ARBA00046312"/>
    </source>
</evidence>
<feature type="region of interest" description="Disordered" evidence="16">
    <location>
        <begin position="5155"/>
        <end position="5209"/>
    </location>
</feature>
<feature type="compositionally biased region" description="Polar residues" evidence="16">
    <location>
        <begin position="3344"/>
        <end position="3353"/>
    </location>
</feature>
<feature type="compositionally biased region" description="Polar residues" evidence="16">
    <location>
        <begin position="3019"/>
        <end position="3029"/>
    </location>
</feature>
<feature type="compositionally biased region" description="Polar residues" evidence="16">
    <location>
        <begin position="2957"/>
        <end position="2972"/>
    </location>
</feature>
<feature type="region of interest" description="Disordered" evidence="16">
    <location>
        <begin position="1266"/>
        <end position="1317"/>
    </location>
</feature>
<keyword evidence="11" id="KW-0206">Cytoskeleton</keyword>
<feature type="region of interest" description="Disordered" evidence="16">
    <location>
        <begin position="7171"/>
        <end position="7211"/>
    </location>
</feature>
<feature type="compositionally biased region" description="Gly residues" evidence="16">
    <location>
        <begin position="1672"/>
        <end position="1682"/>
    </location>
</feature>
<dbReference type="SMART" id="SM00150">
    <property type="entry name" value="SPEC"/>
    <property type="match status" value="13"/>
</dbReference>
<feature type="compositionally biased region" description="Low complexity" evidence="16">
    <location>
        <begin position="4681"/>
        <end position="4694"/>
    </location>
</feature>
<organism evidence="20 21">
    <name type="scientific">Alosa alosa</name>
    <name type="common">allis shad</name>
    <dbReference type="NCBI Taxonomy" id="278164"/>
    <lineage>
        <taxon>Eukaryota</taxon>
        <taxon>Metazoa</taxon>
        <taxon>Chordata</taxon>
        <taxon>Craniata</taxon>
        <taxon>Vertebrata</taxon>
        <taxon>Euteleostomi</taxon>
        <taxon>Actinopterygii</taxon>
        <taxon>Neopterygii</taxon>
        <taxon>Teleostei</taxon>
        <taxon>Clupei</taxon>
        <taxon>Clupeiformes</taxon>
        <taxon>Clupeoidei</taxon>
        <taxon>Clupeidae</taxon>
        <taxon>Alosa</taxon>
    </lineage>
</organism>
<evidence type="ECO:0000256" key="15">
    <source>
        <dbReference type="SAM" id="Coils"/>
    </source>
</evidence>
<dbReference type="PROSITE" id="PS00019">
    <property type="entry name" value="ACTININ_1"/>
    <property type="match status" value="1"/>
</dbReference>
<feature type="region of interest" description="Disordered" evidence="16">
    <location>
        <begin position="6803"/>
        <end position="6822"/>
    </location>
</feature>
<dbReference type="InterPro" id="IPR001715">
    <property type="entry name" value="CH_dom"/>
</dbReference>
<feature type="compositionally biased region" description="Polar residues" evidence="16">
    <location>
        <begin position="1013"/>
        <end position="1023"/>
    </location>
</feature>
<feature type="region of interest" description="Disordered" evidence="16">
    <location>
        <begin position="2226"/>
        <end position="2262"/>
    </location>
</feature>
<feature type="region of interest" description="Disordered" evidence="16">
    <location>
        <begin position="5247"/>
        <end position="5287"/>
    </location>
</feature>
<protein>
    <recommendedName>
        <fullName evidence="22">Nesprin-2</fullName>
    </recommendedName>
</protein>
<feature type="compositionally biased region" description="Basic and acidic residues" evidence="16">
    <location>
        <begin position="988"/>
        <end position="999"/>
    </location>
</feature>
<feature type="compositionally biased region" description="Polar residues" evidence="16">
    <location>
        <begin position="2980"/>
        <end position="2991"/>
    </location>
</feature>
<feature type="region of interest" description="Disordered" evidence="16">
    <location>
        <begin position="4680"/>
        <end position="4699"/>
    </location>
</feature>
<feature type="compositionally biased region" description="Polar residues" evidence="16">
    <location>
        <begin position="7189"/>
        <end position="7199"/>
    </location>
</feature>
<feature type="compositionally biased region" description="Polar residues" evidence="16">
    <location>
        <begin position="5277"/>
        <end position="5287"/>
    </location>
</feature>
<reference evidence="20" key="1">
    <citation type="submission" date="2020-10" db="EMBL/GenBank/DDBJ databases">
        <title>Chromosome-scale genome assembly of the Allis shad, Alosa alosa.</title>
        <authorList>
            <person name="Margot Z."/>
            <person name="Christophe K."/>
            <person name="Cabau C."/>
            <person name="Louis A."/>
            <person name="Berthelot C."/>
            <person name="Parey E."/>
            <person name="Roest Crollius H."/>
            <person name="Montfort J."/>
            <person name="Robinson-Rechavi M."/>
            <person name="Bucao C."/>
            <person name="Bouchez O."/>
            <person name="Gislard M."/>
            <person name="Lluch J."/>
            <person name="Milhes M."/>
            <person name="Lampietro C."/>
            <person name="Lopez Roques C."/>
            <person name="Donnadieu C."/>
            <person name="Braasch I."/>
            <person name="Desvignes T."/>
            <person name="Postlethwait J."/>
            <person name="Bobe J."/>
            <person name="Guiguen Y."/>
        </authorList>
    </citation>
    <scope>NUCLEOTIDE SEQUENCE</scope>
    <source>
        <strain evidence="20">M-15738</strain>
        <tissue evidence="20">Blood</tissue>
    </source>
</reference>
<feature type="topological domain" description="Perinuclear space" evidence="14">
    <location>
        <begin position="7586"/>
        <end position="7615"/>
    </location>
</feature>
<feature type="compositionally biased region" description="Basic and acidic residues" evidence="16">
    <location>
        <begin position="1684"/>
        <end position="1705"/>
    </location>
</feature>
<dbReference type="Pfam" id="PF00307">
    <property type="entry name" value="CH"/>
    <property type="match status" value="2"/>
</dbReference>
<evidence type="ECO:0008006" key="22">
    <source>
        <dbReference type="Google" id="ProtNLM"/>
    </source>
</evidence>
<feature type="region of interest" description="Disordered" evidence="16">
    <location>
        <begin position="967"/>
        <end position="1080"/>
    </location>
</feature>
<dbReference type="GO" id="GO:0005856">
    <property type="term" value="C:cytoskeleton"/>
    <property type="evidence" value="ECO:0007669"/>
    <property type="project" value="UniProtKB-SubCell"/>
</dbReference>
<feature type="region of interest" description="Disordered" evidence="16">
    <location>
        <begin position="3300"/>
        <end position="3434"/>
    </location>
</feature>
<proteinExistence type="inferred from homology"/>
<evidence type="ECO:0000256" key="9">
    <source>
        <dbReference type="ARBA" id="ARBA00023136"/>
    </source>
</evidence>
<keyword evidence="5 14" id="KW-0812">Transmembrane</keyword>
<feature type="compositionally biased region" description="Polar residues" evidence="16">
    <location>
        <begin position="2888"/>
        <end position="2898"/>
    </location>
</feature>
<dbReference type="InterPro" id="IPR002017">
    <property type="entry name" value="Spectrin_repeat"/>
</dbReference>
<dbReference type="InterPro" id="IPR001589">
    <property type="entry name" value="Actinin_actin-bd_CS"/>
</dbReference>
<evidence type="ECO:0000256" key="4">
    <source>
        <dbReference type="ARBA" id="ARBA00022553"/>
    </source>
</evidence>
<keyword evidence="21" id="KW-1185">Reference proteome</keyword>
<feature type="compositionally biased region" description="Polar residues" evidence="16">
    <location>
        <begin position="3307"/>
        <end position="3331"/>
    </location>
</feature>
<feature type="region of interest" description="Disordered" evidence="16">
    <location>
        <begin position="3110"/>
        <end position="3169"/>
    </location>
</feature>
<comment type="subcellular location">
    <subcellularLocation>
        <location evidence="1">Cytoplasm</location>
        <location evidence="1">Cytoskeleton</location>
    </subcellularLocation>
    <subcellularLocation>
        <location evidence="13">Nucleus outer membrane</location>
        <topology evidence="13">Single-pass type IV membrane protein</topology>
    </subcellularLocation>
</comment>
<accession>A0AAV6GT55</accession>
<dbReference type="PANTHER" id="PTHR14514:SF4">
    <property type="entry name" value="NESPRIN-2"/>
    <property type="match status" value="1"/>
</dbReference>
<evidence type="ECO:0000256" key="12">
    <source>
        <dbReference type="ARBA" id="ARBA00023242"/>
    </source>
</evidence>
<evidence type="ECO:0000256" key="7">
    <source>
        <dbReference type="ARBA" id="ARBA00022989"/>
    </source>
</evidence>